<organism evidence="1">
    <name type="scientific">Caldimicrobium thiodismutans</name>
    <dbReference type="NCBI Taxonomy" id="1653476"/>
    <lineage>
        <taxon>Bacteria</taxon>
        <taxon>Pseudomonadati</taxon>
        <taxon>Thermodesulfobacteriota</taxon>
        <taxon>Thermodesulfobacteria</taxon>
        <taxon>Thermodesulfobacteriales</taxon>
        <taxon>Thermodesulfobacteriaceae</taxon>
        <taxon>Caldimicrobium</taxon>
    </lineage>
</organism>
<gene>
    <name evidence="1" type="ORF">ENT73_06595</name>
</gene>
<reference evidence="1" key="1">
    <citation type="journal article" date="2020" name="mSystems">
        <title>Genome- and Community-Level Interaction Insights into Carbon Utilization and Element Cycling Functions of Hydrothermarchaeota in Hydrothermal Sediment.</title>
        <authorList>
            <person name="Zhou Z."/>
            <person name="Liu Y."/>
            <person name="Xu W."/>
            <person name="Pan J."/>
            <person name="Luo Z.H."/>
            <person name="Li M."/>
        </authorList>
    </citation>
    <scope>NUCLEOTIDE SEQUENCE [LARGE SCALE GENOMIC DNA]</scope>
    <source>
        <strain evidence="1">SpSt-605</strain>
    </source>
</reference>
<sequence length="162" mass="18939">MGKLFRGIFVFIALLQATSPLYGQPVKEIRATHLTYQRYLGETLSWKLKTEEFLKKGEDYFEAKNIYIENIPKGIKISAERGRYLLREDKFILTGRVKLYTEKEGEVYTEELYFFPKRDLIEAPGEVLIKKGSIEVKGEGLTYQVSLGDFKLHKRARAQFRF</sequence>
<dbReference type="Pfam" id="PF06835">
    <property type="entry name" value="LptC"/>
    <property type="match status" value="1"/>
</dbReference>
<accession>A0A832GM64</accession>
<evidence type="ECO:0000313" key="1">
    <source>
        <dbReference type="EMBL" id="HGV55728.1"/>
    </source>
</evidence>
<dbReference type="InterPro" id="IPR010664">
    <property type="entry name" value="LipoPS_assembly_LptC-rel"/>
</dbReference>
<name>A0A832GM64_9BACT</name>
<evidence type="ECO:0008006" key="2">
    <source>
        <dbReference type="Google" id="ProtNLM"/>
    </source>
</evidence>
<protein>
    <recommendedName>
        <fullName evidence="2">LPS export ABC transporter periplasmic protein LptC</fullName>
    </recommendedName>
</protein>
<dbReference type="EMBL" id="DSZU01000116">
    <property type="protein sequence ID" value="HGV55728.1"/>
    <property type="molecule type" value="Genomic_DNA"/>
</dbReference>
<dbReference type="Gene3D" id="2.60.450.10">
    <property type="entry name" value="Lipopolysaccharide (LPS) transport protein A like domain"/>
    <property type="match status" value="1"/>
</dbReference>
<dbReference type="AlphaFoldDB" id="A0A832GM64"/>
<proteinExistence type="predicted"/>
<comment type="caution">
    <text evidence="1">The sequence shown here is derived from an EMBL/GenBank/DDBJ whole genome shotgun (WGS) entry which is preliminary data.</text>
</comment>